<dbReference type="InterPro" id="IPR023996">
    <property type="entry name" value="TonB-dep_OMP_SusC/RagA"/>
</dbReference>
<keyword evidence="4 10" id="KW-0812">Transmembrane</keyword>
<dbReference type="STRING" id="861299.J421_3852"/>
<keyword evidence="6 11" id="KW-0798">TonB box</keyword>
<sequence length="1115" mass="117701">MMSARSAAALLHIARAPAVRLTSSALGLVLALATSLGAQTPAAGIIEGRVTDVGSGRPLESAQIQVVGTTLGAATNAAGTFRITNVPARQLQVRVRLIGFQPAERTVTVAAGQSAHVEVTLTPSALQLEQVVVTGTGGAVETKKLGNTVAVVKPPENAPVVNVSEVLQGREPGLVGLPSGGMTGEGARIRIRGNASLSQSNEPIILVDGIRINSAGGLGQAGGAGASSSRLDDIDPSTIERVEVLKGAAAATLYGTEASNGVIQIFTKRGAAGAPRWDFGIEQSLSQFPLDRFPVNAGFAKTQGQADSLTVFYGRTIRPFDIIEKNIWKDNIAATGYGQMYTGQVSGGSERIGYFVSGRYQGENGPLGGKLGGKRLGPADDIAHHAQATSNLNFQPRSNLRFDVNTAYTGTSQQIPSNGNDITGFVSQVYLAKPENANCRQSVVDNPQTASTLGVAEPGVCVGAGNPFGNGAFATIREAAQLQREQEVQRFRGSTTAALSMRDNLNWTSTVGIDVTAQRSWSMLPFGNNIDRQNSTAPNGRRTIDDIADRQITVDTKLGWKTEPRSWLSSDFTVGLQGFFARNVESNSTAENFPGPGLEVVGAGTPTTLGETFLSTVTGGFFGQEQFSLFNWIHTTVGGRYDYSSAFGKEAPGVFYPKASISVVPSDRPGWKDHGFASVISALRLRAALGQSGRQPGAYDQFTTYGPLQLAPTGTGLVPLNLGNAALAPEVSTEAEVGFEVGLFDNRAGVQVTGWNRVVNDLLVPVQYPPSGGFLRTQLTNVGQMKGRGLELSVNGLAVSRPNLQIDLQASGAYLWQRVTDMGGAAPIKVGAGGVRYRNFVAVGYAPGALFGAKLIGPCSARPAGATYACMQPNQVPYDFNGDKQPDTMDQALAYFASVPKSGSTVGVAALSPIAVDEDGDGDLLDHYLGKPTPDWTGSFGGNMTLYRKWRLNTLFEFKGGHYTVSDMTDAFMNALTIALNSKRTAKLDAVMQNPASTAQQRLDAGLDWAYNVKALSPYDGLNQNFSGNFLRWRELSLTYTAGTSLARKVGASSLAITGAARNLLLITKYPGVDPEANQGGRGNGSTFDQNFADAIDVFGLPLQRRFSLAVRLGF</sequence>
<dbReference type="InterPro" id="IPR039426">
    <property type="entry name" value="TonB-dep_rcpt-like"/>
</dbReference>
<evidence type="ECO:0000256" key="7">
    <source>
        <dbReference type="ARBA" id="ARBA00023136"/>
    </source>
</evidence>
<dbReference type="PROSITE" id="PS52016">
    <property type="entry name" value="TONB_DEPENDENT_REC_3"/>
    <property type="match status" value="1"/>
</dbReference>
<dbReference type="Gene3D" id="2.170.130.10">
    <property type="entry name" value="TonB-dependent receptor, plug domain"/>
    <property type="match status" value="1"/>
</dbReference>
<dbReference type="SUPFAM" id="SSF49464">
    <property type="entry name" value="Carboxypeptidase regulatory domain-like"/>
    <property type="match status" value="1"/>
</dbReference>
<dbReference type="InterPro" id="IPR036942">
    <property type="entry name" value="Beta-barrel_TonB_sf"/>
</dbReference>
<evidence type="ECO:0000256" key="12">
    <source>
        <dbReference type="SAM" id="SignalP"/>
    </source>
</evidence>
<dbReference type="SUPFAM" id="SSF56935">
    <property type="entry name" value="Porins"/>
    <property type="match status" value="1"/>
</dbReference>
<organism evidence="15 16">
    <name type="scientific">Gemmatirosa kalamazoonensis</name>
    <dbReference type="NCBI Taxonomy" id="861299"/>
    <lineage>
        <taxon>Bacteria</taxon>
        <taxon>Pseudomonadati</taxon>
        <taxon>Gemmatimonadota</taxon>
        <taxon>Gemmatimonadia</taxon>
        <taxon>Gemmatimonadales</taxon>
        <taxon>Gemmatimonadaceae</taxon>
        <taxon>Gemmatirosa</taxon>
    </lineage>
</organism>
<dbReference type="Pfam" id="PF07715">
    <property type="entry name" value="Plug"/>
    <property type="match status" value="1"/>
</dbReference>
<dbReference type="GO" id="GO:0044718">
    <property type="term" value="P:siderophore transmembrane transport"/>
    <property type="evidence" value="ECO:0007669"/>
    <property type="project" value="TreeGrafter"/>
</dbReference>
<evidence type="ECO:0000313" key="16">
    <source>
        <dbReference type="Proteomes" id="UP000019151"/>
    </source>
</evidence>
<feature type="domain" description="TonB-dependent receptor plug" evidence="14">
    <location>
        <begin position="156"/>
        <end position="262"/>
    </location>
</feature>
<dbReference type="Gene3D" id="2.40.170.20">
    <property type="entry name" value="TonB-dependent receptor, beta-barrel domain"/>
    <property type="match status" value="1"/>
</dbReference>
<evidence type="ECO:0000256" key="8">
    <source>
        <dbReference type="ARBA" id="ARBA00023170"/>
    </source>
</evidence>
<evidence type="ECO:0000256" key="2">
    <source>
        <dbReference type="ARBA" id="ARBA00022448"/>
    </source>
</evidence>
<keyword evidence="8" id="KW-0675">Receptor</keyword>
<dbReference type="InParanoid" id="W0RJW8"/>
<gene>
    <name evidence="15" type="ORF">J421_3852</name>
</gene>
<comment type="similarity">
    <text evidence="10 11">Belongs to the TonB-dependent receptor family.</text>
</comment>
<feature type="chain" id="PRO_5004794495" evidence="12">
    <location>
        <begin position="39"/>
        <end position="1115"/>
    </location>
</feature>
<dbReference type="GO" id="GO:0009279">
    <property type="term" value="C:cell outer membrane"/>
    <property type="evidence" value="ECO:0007669"/>
    <property type="project" value="UniProtKB-SubCell"/>
</dbReference>
<evidence type="ECO:0000256" key="1">
    <source>
        <dbReference type="ARBA" id="ARBA00004571"/>
    </source>
</evidence>
<dbReference type="Gene3D" id="2.60.40.1120">
    <property type="entry name" value="Carboxypeptidase-like, regulatory domain"/>
    <property type="match status" value="1"/>
</dbReference>
<dbReference type="InterPro" id="IPR012910">
    <property type="entry name" value="Plug_dom"/>
</dbReference>
<name>W0RJW8_9BACT</name>
<dbReference type="KEGG" id="gba:J421_3852"/>
<dbReference type="NCBIfam" id="TIGR04056">
    <property type="entry name" value="OMP_RagA_SusC"/>
    <property type="match status" value="1"/>
</dbReference>
<evidence type="ECO:0000313" key="15">
    <source>
        <dbReference type="EMBL" id="AHG91389.1"/>
    </source>
</evidence>
<feature type="domain" description="TonB-dependent receptor-like beta-barrel" evidence="13">
    <location>
        <begin position="480"/>
        <end position="868"/>
    </location>
</feature>
<accession>W0RJW8</accession>
<keyword evidence="9 10" id="KW-0998">Cell outer membrane</keyword>
<evidence type="ECO:0000259" key="14">
    <source>
        <dbReference type="Pfam" id="PF07715"/>
    </source>
</evidence>
<proteinExistence type="inferred from homology"/>
<dbReference type="InterPro" id="IPR008969">
    <property type="entry name" value="CarboxyPept-like_regulatory"/>
</dbReference>
<keyword evidence="16" id="KW-1185">Reference proteome</keyword>
<dbReference type="eggNOG" id="COG4771">
    <property type="taxonomic scope" value="Bacteria"/>
</dbReference>
<dbReference type="AlphaFoldDB" id="W0RJW8"/>
<feature type="signal peptide" evidence="12">
    <location>
        <begin position="1"/>
        <end position="38"/>
    </location>
</feature>
<dbReference type="Pfam" id="PF13715">
    <property type="entry name" value="CarbopepD_reg_2"/>
    <property type="match status" value="1"/>
</dbReference>
<dbReference type="PATRIC" id="fig|861299.3.peg.3908"/>
<evidence type="ECO:0000256" key="3">
    <source>
        <dbReference type="ARBA" id="ARBA00022452"/>
    </source>
</evidence>
<evidence type="ECO:0000256" key="11">
    <source>
        <dbReference type="RuleBase" id="RU003357"/>
    </source>
</evidence>
<evidence type="ECO:0000256" key="5">
    <source>
        <dbReference type="ARBA" id="ARBA00022729"/>
    </source>
</evidence>
<dbReference type="InterPro" id="IPR037066">
    <property type="entry name" value="Plug_dom_sf"/>
</dbReference>
<dbReference type="EMBL" id="CP007128">
    <property type="protein sequence ID" value="AHG91389.1"/>
    <property type="molecule type" value="Genomic_DNA"/>
</dbReference>
<dbReference type="InterPro" id="IPR000531">
    <property type="entry name" value="Beta-barrel_TonB"/>
</dbReference>
<dbReference type="Proteomes" id="UP000019151">
    <property type="component" value="Chromosome"/>
</dbReference>
<dbReference type="PANTHER" id="PTHR30069">
    <property type="entry name" value="TONB-DEPENDENT OUTER MEMBRANE RECEPTOR"/>
    <property type="match status" value="1"/>
</dbReference>
<evidence type="ECO:0000256" key="9">
    <source>
        <dbReference type="ARBA" id="ARBA00023237"/>
    </source>
</evidence>
<dbReference type="GO" id="GO:0015344">
    <property type="term" value="F:siderophore uptake transmembrane transporter activity"/>
    <property type="evidence" value="ECO:0007669"/>
    <property type="project" value="TreeGrafter"/>
</dbReference>
<keyword evidence="5 12" id="KW-0732">Signal</keyword>
<dbReference type="PANTHER" id="PTHR30069:SF29">
    <property type="entry name" value="HEMOGLOBIN AND HEMOGLOBIN-HAPTOGLOBIN-BINDING PROTEIN 1-RELATED"/>
    <property type="match status" value="1"/>
</dbReference>
<protein>
    <submittedName>
        <fullName evidence="15">TonB-dependent outer membrane protein, SusC/RagA</fullName>
    </submittedName>
</protein>
<evidence type="ECO:0000256" key="6">
    <source>
        <dbReference type="ARBA" id="ARBA00023077"/>
    </source>
</evidence>
<evidence type="ECO:0000256" key="4">
    <source>
        <dbReference type="ARBA" id="ARBA00022692"/>
    </source>
</evidence>
<keyword evidence="2 10" id="KW-0813">Transport</keyword>
<comment type="subcellular location">
    <subcellularLocation>
        <location evidence="1 10">Cell outer membrane</location>
        <topology evidence="1 10">Multi-pass membrane protein</topology>
    </subcellularLocation>
</comment>
<dbReference type="Pfam" id="PF00593">
    <property type="entry name" value="TonB_dep_Rec_b-barrel"/>
    <property type="match status" value="1"/>
</dbReference>
<keyword evidence="3 10" id="KW-1134">Transmembrane beta strand</keyword>
<evidence type="ECO:0000259" key="13">
    <source>
        <dbReference type="Pfam" id="PF00593"/>
    </source>
</evidence>
<dbReference type="HOGENOM" id="CLU_004317_2_1_0"/>
<reference evidence="15 16" key="1">
    <citation type="journal article" date="2014" name="Genome Announc.">
        <title>Genome Sequence and Methylome of Soil Bacterium Gemmatirosa kalamazoonensis KBS708T, a Member of the Rarely Cultivated Gemmatimonadetes Phylum.</title>
        <authorList>
            <person name="Debruyn J.M."/>
            <person name="Radosevich M."/>
            <person name="Wommack K.E."/>
            <person name="Polson S.W."/>
            <person name="Hauser L.J."/>
            <person name="Fawaz M.N."/>
            <person name="Korlach J."/>
            <person name="Tsai Y.C."/>
        </authorList>
    </citation>
    <scope>NUCLEOTIDE SEQUENCE [LARGE SCALE GENOMIC DNA]</scope>
    <source>
        <strain evidence="15 16">KBS708</strain>
    </source>
</reference>
<keyword evidence="7 10" id="KW-0472">Membrane</keyword>
<evidence type="ECO:0000256" key="10">
    <source>
        <dbReference type="PROSITE-ProRule" id="PRU01360"/>
    </source>
</evidence>